<name>A0A7H1NQ28_9PROT</name>
<dbReference type="RefSeq" id="WP_203414288.1">
    <property type="nucleotide sequence ID" value="NZ_CP060244.1"/>
</dbReference>
<feature type="domain" description="CobN/magnesium chelatase" evidence="1">
    <location>
        <begin position="725"/>
        <end position="1132"/>
    </location>
</feature>
<accession>A0A7H1NQ28</accession>
<evidence type="ECO:0000259" key="1">
    <source>
        <dbReference type="Pfam" id="PF02514"/>
    </source>
</evidence>
<dbReference type="NCBIfam" id="NF008973">
    <property type="entry name" value="PRK12321.1"/>
    <property type="match status" value="1"/>
</dbReference>
<evidence type="ECO:0000313" key="2">
    <source>
        <dbReference type="EMBL" id="QNT77888.1"/>
    </source>
</evidence>
<dbReference type="CDD" id="cd10150">
    <property type="entry name" value="CobN_like"/>
    <property type="match status" value="1"/>
</dbReference>
<dbReference type="KEGG" id="ebla:JGUZn3_06460"/>
<feature type="domain" description="CobN/magnesium chelatase" evidence="1">
    <location>
        <begin position="144"/>
        <end position="711"/>
    </location>
</feature>
<dbReference type="AlphaFoldDB" id="A0A7H1NQ28"/>
<dbReference type="PANTHER" id="PTHR44119:SF4">
    <property type="entry name" value="AEROBIC COBALTOCHELATASE SUBUNIT COBN"/>
    <property type="match status" value="1"/>
</dbReference>
<dbReference type="EMBL" id="CP060244">
    <property type="protein sequence ID" value="QNT77888.1"/>
    <property type="molecule type" value="Genomic_DNA"/>
</dbReference>
<reference evidence="2 3" key="1">
    <citation type="submission" date="2020-08" db="EMBL/GenBank/DDBJ databases">
        <title>Complete genome sequence of Entomobacter blattae G55GP.</title>
        <authorList>
            <person name="Poehlein A."/>
            <person name="Guzman J."/>
            <person name="Daniel R."/>
            <person name="Vilcinskas A."/>
        </authorList>
    </citation>
    <scope>NUCLEOTIDE SEQUENCE [LARGE SCALE GENOMIC DNA]</scope>
    <source>
        <strain evidence="2 3">G55GP</strain>
    </source>
</reference>
<dbReference type="Pfam" id="PF02514">
    <property type="entry name" value="CobN-Mg_chel"/>
    <property type="match status" value="2"/>
</dbReference>
<sequence>MHLLRRERVSLDEQAQAEDLEHSPTDIVFLSFSDSDLIAFNGAIKRSTTQTPSARCVPLARLRHPLSIDLYVEKTLTHARCIIIRLLGGVEYWRYGLEECRAICQKADIPLIIISGEGGEEAEAALSLLEYNTAPPYLSNAFAAYFHQGGATNMDLAFTLAQSVAHIGSVAALSPTALSQDTPYISDHRKISQILTTANLFPACGFYPLSLSPPDPLSFQGCHSIACVIFYRSHLLSGDHKAIDCLLETLKEEGFGVLACFVSSLKDLTVRHFIAEHLAKLKPDIILNATFFASRDDHFANSPLEAANCPVIQLFQPLNTEELWQKSYRGLSQTDMAMQLVLPELDGRLAGTAISFKTEHNGLAFNAPYLPGIRQTVEQAKKWCLLRKTPPHKRKIGIILSDYPGIEGQKGHAVGLDSFASLSSLLATLQGAGYTLSAPLPETETLIQALCHEPAQAFLSIEEYNPLFKTLPLLLQDTVLQHWGPPEAEAINGSFHLRFIQTGHITCLIQPDRNPAHTDRKALYHDPDTPPCHTYLACYLWLLSQQGVQGLVQLGTHGTLEWLPGKAAALSSHCFPQSLLKGLPIIYPFIVNNPGEAACAKRRLNAVIIGHLTPPIQSAGHHDEAAILESMIDDYAEADGLDHRRMDMLRADILNKAETMGLLRESGIDRSLLEDDVALSRLDAYLCDIKDLQIRLGLHVFGQPPTQQAALLTAISQNSPLEKNVIEHRLEASPAAETTALLAALNGEFIQPGPAGAPTRGRADVLPTGRNLYTVDPRGLPSQAAYTLAEATAQTLLQRYMQEKGDYLRKTVIDIWASPTLRTGGEDLALAFIFMGIKPLWDQHSRRINRFDIIPLAYLNRPRVDVTLRVSGLFRDTFEAQLALFEQAVTALCQHDDGSDWNPYFQTAGQSAPFARIFSTAPSQYGSGIDPTLTEETTQHTQGQAWLAHSAYAYSKNQAPQPDIQGLSQRLKQADMLLHSQDHAESDLLDHTDYATHEGGMMAAAHTVGNADIPFYLADTSHPHSPRIRLLAEEIRRIVRGRAANPVWINAMMDHSYRGASEISRPLTVLLQFATLLPDRFDEQFTLVFKATLGNDNVKEFLKTHNPKAATTMQNAFLLAIKKGLWHPHQNSILAYFSDQE</sequence>
<evidence type="ECO:0000313" key="3">
    <source>
        <dbReference type="Proteomes" id="UP000516349"/>
    </source>
</evidence>
<gene>
    <name evidence="2" type="ORF">JGUZn3_06460</name>
</gene>
<dbReference type="InterPro" id="IPR003672">
    <property type="entry name" value="CobN/Mg_chltase"/>
</dbReference>
<proteinExistence type="predicted"/>
<organism evidence="2 3">
    <name type="scientific">Entomobacter blattae</name>
    <dbReference type="NCBI Taxonomy" id="2762277"/>
    <lineage>
        <taxon>Bacteria</taxon>
        <taxon>Pseudomonadati</taxon>
        <taxon>Pseudomonadota</taxon>
        <taxon>Alphaproteobacteria</taxon>
        <taxon>Acetobacterales</taxon>
        <taxon>Acetobacteraceae</taxon>
        <taxon>Entomobacter</taxon>
    </lineage>
</organism>
<dbReference type="PANTHER" id="PTHR44119">
    <property type="entry name" value="MAGNESIUM-CHELATASE SUBUNIT CHLH, CHLOROPLASTIC"/>
    <property type="match status" value="1"/>
</dbReference>
<keyword evidence="3" id="KW-1185">Reference proteome</keyword>
<protein>
    <submittedName>
        <fullName evidence="2">CobN/Magnesium Chelatase</fullName>
    </submittedName>
</protein>
<dbReference type="Proteomes" id="UP000516349">
    <property type="component" value="Chromosome"/>
</dbReference>